<dbReference type="GO" id="GO:0019825">
    <property type="term" value="F:oxygen binding"/>
    <property type="evidence" value="ECO:0007669"/>
    <property type="project" value="InterPro"/>
</dbReference>
<dbReference type="EMBL" id="JRHC01000007">
    <property type="protein sequence ID" value="KJF41963.1"/>
    <property type="molecule type" value="Genomic_DNA"/>
</dbReference>
<dbReference type="AlphaFoldDB" id="A0A0D8J846"/>
<dbReference type="GO" id="GO:0015671">
    <property type="term" value="P:oxygen transport"/>
    <property type="evidence" value="ECO:0007669"/>
    <property type="project" value="InterPro"/>
</dbReference>
<comment type="caution">
    <text evidence="7">The sequence shown here is derived from an EMBL/GenBank/DDBJ whole genome shotgun (WGS) entry which is preliminary data.</text>
</comment>
<feature type="binding site" description="distal binding residue" evidence="6">
    <location>
        <position position="56"/>
    </location>
    <ligand>
        <name>heme</name>
        <dbReference type="ChEBI" id="CHEBI:30413"/>
    </ligand>
    <ligandPart>
        <name>Fe</name>
        <dbReference type="ChEBI" id="CHEBI:18248"/>
    </ligandPart>
</feature>
<proteinExistence type="predicted"/>
<accession>A0A0D8J846</accession>
<keyword evidence="4 6" id="KW-0479">Metal-binding</keyword>
<feature type="binding site" description="distal binding residue" evidence="6">
    <location>
        <position position="80"/>
    </location>
    <ligand>
        <name>heme</name>
        <dbReference type="ChEBI" id="CHEBI:30413"/>
    </ligand>
    <ligandPart>
        <name>Fe</name>
        <dbReference type="ChEBI" id="CHEBI:18248"/>
    </ligandPart>
</feature>
<dbReference type="InterPro" id="IPR012292">
    <property type="entry name" value="Globin/Proto"/>
</dbReference>
<sequence length="128" mass="14185">MKTPVEQSLYERLGGIEGITSIVDDIVENHMSNPAVNKRFLPLKDDPQHFAEVRQHLINFLAAGSGGPEEYTGKDMLSSHKGMNISQGEYMHVIDDIMKALTKNNIDEQTQKDVLTIAYSLKGEIAGV</sequence>
<dbReference type="Pfam" id="PF01152">
    <property type="entry name" value="Bac_globin"/>
    <property type="match status" value="1"/>
</dbReference>
<dbReference type="GO" id="GO:0046872">
    <property type="term" value="F:metal ion binding"/>
    <property type="evidence" value="ECO:0007669"/>
    <property type="project" value="UniProtKB-KW"/>
</dbReference>
<dbReference type="CDD" id="cd00454">
    <property type="entry name" value="TrHb1_N"/>
    <property type="match status" value="1"/>
</dbReference>
<keyword evidence="8" id="KW-1185">Reference proteome</keyword>
<protein>
    <submittedName>
        <fullName evidence="7">Globin</fullName>
    </submittedName>
</protein>
<reference evidence="7 8" key="1">
    <citation type="submission" date="2014-09" db="EMBL/GenBank/DDBJ databases">
        <title>Draft Genome Sequence of Draconibacterium sp. JN14CK-3.</title>
        <authorList>
            <person name="Dong C."/>
            <person name="Lai Q."/>
            <person name="Shao Z."/>
        </authorList>
    </citation>
    <scope>NUCLEOTIDE SEQUENCE [LARGE SCALE GENOMIC DNA]</scope>
    <source>
        <strain evidence="7 8">JN14CK-3</strain>
    </source>
</reference>
<keyword evidence="5 6" id="KW-0408">Iron</keyword>
<evidence type="ECO:0000256" key="2">
    <source>
        <dbReference type="ARBA" id="ARBA00022448"/>
    </source>
</evidence>
<keyword evidence="2" id="KW-0813">Transport</keyword>
<keyword evidence="3 6" id="KW-0349">Heme</keyword>
<dbReference type="InterPro" id="IPR001486">
    <property type="entry name" value="Hemoglobin_trunc"/>
</dbReference>
<organism evidence="7 8">
    <name type="scientific">Draconibacterium sediminis</name>
    <dbReference type="NCBI Taxonomy" id="1544798"/>
    <lineage>
        <taxon>Bacteria</taxon>
        <taxon>Pseudomonadati</taxon>
        <taxon>Bacteroidota</taxon>
        <taxon>Bacteroidia</taxon>
        <taxon>Marinilabiliales</taxon>
        <taxon>Prolixibacteraceae</taxon>
        <taxon>Draconibacterium</taxon>
    </lineage>
</organism>
<dbReference type="STRING" id="1544798.LH29_22000"/>
<evidence type="ECO:0000313" key="7">
    <source>
        <dbReference type="EMBL" id="KJF41963.1"/>
    </source>
</evidence>
<dbReference type="RefSeq" id="WP_045033293.1">
    <property type="nucleotide sequence ID" value="NZ_JRHC01000007.1"/>
</dbReference>
<evidence type="ECO:0000256" key="6">
    <source>
        <dbReference type="PIRSR" id="PIRSR601486-1"/>
    </source>
</evidence>
<evidence type="ECO:0000313" key="8">
    <source>
        <dbReference type="Proteomes" id="UP000032544"/>
    </source>
</evidence>
<gene>
    <name evidence="7" type="ORF">LH29_22000</name>
</gene>
<dbReference type="OrthoDB" id="9795814at2"/>
<dbReference type="Proteomes" id="UP000032544">
    <property type="component" value="Unassembled WGS sequence"/>
</dbReference>
<evidence type="ECO:0000256" key="3">
    <source>
        <dbReference type="ARBA" id="ARBA00022617"/>
    </source>
</evidence>
<evidence type="ECO:0000256" key="4">
    <source>
        <dbReference type="ARBA" id="ARBA00022723"/>
    </source>
</evidence>
<dbReference type="InterPro" id="IPR009050">
    <property type="entry name" value="Globin-like_sf"/>
</dbReference>
<dbReference type="PROSITE" id="PS01213">
    <property type="entry name" value="GLOBIN_FAM_2"/>
    <property type="match status" value="1"/>
</dbReference>
<dbReference type="InterPro" id="IPR019795">
    <property type="entry name" value="Globin_bac-like_CS"/>
</dbReference>
<comment type="cofactor">
    <cofactor evidence="1">
        <name>heme</name>
        <dbReference type="ChEBI" id="CHEBI:30413"/>
    </cofactor>
</comment>
<name>A0A0D8J846_9BACT</name>
<evidence type="ECO:0000256" key="5">
    <source>
        <dbReference type="ARBA" id="ARBA00023004"/>
    </source>
</evidence>
<dbReference type="SUPFAM" id="SSF46458">
    <property type="entry name" value="Globin-like"/>
    <property type="match status" value="1"/>
</dbReference>
<dbReference type="GO" id="GO:0020037">
    <property type="term" value="F:heme binding"/>
    <property type="evidence" value="ECO:0007669"/>
    <property type="project" value="InterPro"/>
</dbReference>
<dbReference type="Gene3D" id="1.10.490.10">
    <property type="entry name" value="Globins"/>
    <property type="match status" value="1"/>
</dbReference>
<evidence type="ECO:0000256" key="1">
    <source>
        <dbReference type="ARBA" id="ARBA00001971"/>
    </source>
</evidence>